<dbReference type="AlphaFoldDB" id="A0AAD6EJQ6"/>
<reference evidence="2 3" key="1">
    <citation type="journal article" date="2022" name="Cell">
        <title>Repeat-based holocentromeres influence genome architecture and karyotype evolution.</title>
        <authorList>
            <person name="Hofstatter P.G."/>
            <person name="Thangavel G."/>
            <person name="Lux T."/>
            <person name="Neumann P."/>
            <person name="Vondrak T."/>
            <person name="Novak P."/>
            <person name="Zhang M."/>
            <person name="Costa L."/>
            <person name="Castellani M."/>
            <person name="Scott A."/>
            <person name="Toegelov H."/>
            <person name="Fuchs J."/>
            <person name="Mata-Sucre Y."/>
            <person name="Dias Y."/>
            <person name="Vanzela A.L.L."/>
            <person name="Huettel B."/>
            <person name="Almeida C.C.S."/>
            <person name="Simkova H."/>
            <person name="Souza G."/>
            <person name="Pedrosa-Harand A."/>
            <person name="Macas J."/>
            <person name="Mayer K.F.X."/>
            <person name="Houben A."/>
            <person name="Marques A."/>
        </authorList>
    </citation>
    <scope>NUCLEOTIDE SEQUENCE [LARGE SCALE GENOMIC DNA]</scope>
    <source>
        <strain evidence="2">RhyTen1mFocal</strain>
    </source>
</reference>
<proteinExistence type="predicted"/>
<dbReference type="PANTHER" id="PTHR31348:SF3">
    <property type="entry name" value="EID1-LIKE F-BOX PROTEIN 3"/>
    <property type="match status" value="1"/>
</dbReference>
<name>A0AAD6EJQ6_9POAL</name>
<comment type="caution">
    <text evidence="2">The sequence shown here is derived from an EMBL/GenBank/DDBJ whole genome shotgun (WGS) entry which is preliminary data.</text>
</comment>
<dbReference type="Proteomes" id="UP001210211">
    <property type="component" value="Unassembled WGS sequence"/>
</dbReference>
<evidence type="ECO:0000313" key="2">
    <source>
        <dbReference type="EMBL" id="KAJ3686913.1"/>
    </source>
</evidence>
<protein>
    <recommendedName>
        <fullName evidence="4">EID1-like F-box protein 3</fullName>
    </recommendedName>
</protein>
<organism evidence="2 3">
    <name type="scientific">Rhynchospora tenuis</name>
    <dbReference type="NCBI Taxonomy" id="198213"/>
    <lineage>
        <taxon>Eukaryota</taxon>
        <taxon>Viridiplantae</taxon>
        <taxon>Streptophyta</taxon>
        <taxon>Embryophyta</taxon>
        <taxon>Tracheophyta</taxon>
        <taxon>Spermatophyta</taxon>
        <taxon>Magnoliopsida</taxon>
        <taxon>Liliopsida</taxon>
        <taxon>Poales</taxon>
        <taxon>Cyperaceae</taxon>
        <taxon>Cyperoideae</taxon>
        <taxon>Rhynchosporeae</taxon>
        <taxon>Rhynchospora</taxon>
    </lineage>
</organism>
<feature type="region of interest" description="Disordered" evidence="1">
    <location>
        <begin position="1"/>
        <end position="47"/>
    </location>
</feature>
<feature type="compositionally biased region" description="Low complexity" evidence="1">
    <location>
        <begin position="10"/>
        <end position="37"/>
    </location>
</feature>
<sequence>MANPNQEQNPSTTSLPLISSTSRSSSSGTSGSTSTSSAMHRATGRIAVSDRNNQNTGIYNEQLLTLLFRFLNWDPQTLCSTACTSRRHRAVAERILFYELCLSRAPRLVSAILETPVNALPHGIGGSAPRLPGGWPALAKMLLYCCGCTPSLFFALSNPVPGHFTEVTRFSKTSGKSFLIRRCWGDVLYVSDPCEHASPPGEEHDLGVYRGVFGGFVRSRTRACLIGRNAALEEHVRCPYCGARVWSMTAAGLVPRSASTRLGSLEDGLEYFVCVNGHLHGSCWLTPLSSSSDEGNSEDDGSSDRQSDGDETGTP</sequence>
<feature type="region of interest" description="Disordered" evidence="1">
    <location>
        <begin position="289"/>
        <end position="315"/>
    </location>
</feature>
<accession>A0AAD6EJQ6</accession>
<dbReference type="InterPro" id="IPR040267">
    <property type="entry name" value="EID1-like"/>
</dbReference>
<evidence type="ECO:0008006" key="4">
    <source>
        <dbReference type="Google" id="ProtNLM"/>
    </source>
</evidence>
<dbReference type="EMBL" id="JAMRDG010000002">
    <property type="protein sequence ID" value="KAJ3686913.1"/>
    <property type="molecule type" value="Genomic_DNA"/>
</dbReference>
<gene>
    <name evidence="2" type="ORF">LUZ61_016077</name>
</gene>
<evidence type="ECO:0000256" key="1">
    <source>
        <dbReference type="SAM" id="MobiDB-lite"/>
    </source>
</evidence>
<keyword evidence="3" id="KW-1185">Reference proteome</keyword>
<dbReference type="PANTHER" id="PTHR31348">
    <property type="entry name" value="EID1-LIKE F-BOX PROTEIN 2-RELATED"/>
    <property type="match status" value="1"/>
</dbReference>
<evidence type="ECO:0000313" key="3">
    <source>
        <dbReference type="Proteomes" id="UP001210211"/>
    </source>
</evidence>